<name>A0A834PCJ1_VESPE</name>
<proteinExistence type="predicted"/>
<dbReference type="AlphaFoldDB" id="A0A834PCJ1"/>
<evidence type="ECO:0000313" key="2">
    <source>
        <dbReference type="Proteomes" id="UP000600918"/>
    </source>
</evidence>
<reference evidence="1" key="1">
    <citation type="journal article" date="2020" name="G3 (Bethesda)">
        <title>High-Quality Assemblies for Three Invasive Social Wasps from the &lt;i&gt;Vespula&lt;/i&gt; Genus.</title>
        <authorList>
            <person name="Harrop T.W.R."/>
            <person name="Guhlin J."/>
            <person name="McLaughlin G.M."/>
            <person name="Permina E."/>
            <person name="Stockwell P."/>
            <person name="Gilligan J."/>
            <person name="Le Lec M.F."/>
            <person name="Gruber M.A.M."/>
            <person name="Quinn O."/>
            <person name="Lovegrove M."/>
            <person name="Duncan E.J."/>
            <person name="Remnant E.J."/>
            <person name="Van Eeckhoven J."/>
            <person name="Graham B."/>
            <person name="Knapp R.A."/>
            <person name="Langford K.W."/>
            <person name="Kronenberg Z."/>
            <person name="Press M.O."/>
            <person name="Eacker S.M."/>
            <person name="Wilson-Rankin E.E."/>
            <person name="Purcell J."/>
            <person name="Lester P.J."/>
            <person name="Dearden P.K."/>
        </authorList>
    </citation>
    <scope>NUCLEOTIDE SEQUENCE</scope>
    <source>
        <strain evidence="1">Volc-1</strain>
    </source>
</reference>
<accession>A0A834PCJ1</accession>
<evidence type="ECO:0000313" key="1">
    <source>
        <dbReference type="EMBL" id="KAF7435540.1"/>
    </source>
</evidence>
<keyword evidence="2" id="KW-1185">Reference proteome</keyword>
<gene>
    <name evidence="1" type="ORF">H0235_003731</name>
</gene>
<protein>
    <submittedName>
        <fullName evidence="1">Uncharacterized protein</fullName>
    </submittedName>
</protein>
<dbReference type="EMBL" id="JACSDY010000002">
    <property type="protein sequence ID" value="KAF7435540.1"/>
    <property type="molecule type" value="Genomic_DNA"/>
</dbReference>
<sequence>MEEVRFHSWNEQSTHQAIHVSCTCMERARTTGASTFLAPCVPMNMCTTSDAILLRDEGNDLILLVETVTIVKNHDEKDLLEVKIILQLKVILLIIKTVLTHHHQGSIKAIIAGLMVSPVTQPPPQLTMKYFEVYNGSAISRNTRSSPERCNKPRVFSRELWEQYSKYQTQEYPMYMVAYCRRDSWGFPCEKSAVQTGPMLQVLPCAIVLMLVVHADIAAHSTCYGTHGSSKERMTIHANSSSHDGTCQGTDGEATVITRSCLTSFELPFPKSITVITGVLSRAYRDSKLTGNVLVSDYLPTLGYPIYVDKVRKPLVINSKFPGQKHQYVDKMVNGLANVPICASQCVYADMQDTQWALRINNATEEEPSSILEESPI</sequence>
<dbReference type="Proteomes" id="UP000600918">
    <property type="component" value="Unassembled WGS sequence"/>
</dbReference>
<organism evidence="1 2">
    <name type="scientific">Vespula pensylvanica</name>
    <name type="common">Western yellow jacket</name>
    <name type="synonym">Wasp</name>
    <dbReference type="NCBI Taxonomy" id="30213"/>
    <lineage>
        <taxon>Eukaryota</taxon>
        <taxon>Metazoa</taxon>
        <taxon>Ecdysozoa</taxon>
        <taxon>Arthropoda</taxon>
        <taxon>Hexapoda</taxon>
        <taxon>Insecta</taxon>
        <taxon>Pterygota</taxon>
        <taxon>Neoptera</taxon>
        <taxon>Endopterygota</taxon>
        <taxon>Hymenoptera</taxon>
        <taxon>Apocrita</taxon>
        <taxon>Aculeata</taxon>
        <taxon>Vespoidea</taxon>
        <taxon>Vespidae</taxon>
        <taxon>Vespinae</taxon>
        <taxon>Vespula</taxon>
    </lineage>
</organism>
<comment type="caution">
    <text evidence="1">The sequence shown here is derived from an EMBL/GenBank/DDBJ whole genome shotgun (WGS) entry which is preliminary data.</text>
</comment>